<dbReference type="Proteomes" id="UP000426235">
    <property type="component" value="Chromosome"/>
</dbReference>
<protein>
    <submittedName>
        <fullName evidence="3">Uncharacterized protein</fullName>
    </submittedName>
</protein>
<proteinExistence type="predicted"/>
<accession>A0A6I6GWZ8</accession>
<sequence>MFELPPHWALWATCCLAAPALATAQTQVAPPNPYLAQSYNNQTHWNDGASDSTTLSVARGSYKMTPQAYRLIPNESGSLMQYTDKVGGTDVYWYWAGFSLRKLKINDDFTFSEIARVDLPVKLPNYQAISPEQRLQQAAQTRKFLDAKDEKGLLDYMQAQPNRMLTATTDQLLGGAIYSLLTRDNAFIGASARRVFRIDQNDPKDPNSGMKLTQEVQLPDALFDNEKTKRGVGIPVDTTFGMGMTLNGYLVVNTMGGTVATLDRNTLKLIDSYRIEGSDEVFLNSFATGPEVDGGAVYVASNQNMYRLVVDKDGKLHADEASGAWKAPYDRGVRFAAVKIADGTGSTPTLMGYGPDEDKLVVFTDGAKKMNLVAMWRDKIPSGWQQKPGTLSPRVADQRPVDMGSTVPTVQSEQSVAVYDGHAFVVNNIPAEEKPALAKSGYYVTMLNGMTRPAASGVAMLKWDSAKDQWNSLWTRTDVGSVSVVPMISGGSRMAVINGVYTARQGEGYHIGMDLDTGKTVLEIATGSDPVFNGMYAPIKVDAQGRLMYGMAFGLVLMDTSRMQKVEQVAKSE</sequence>
<dbReference type="AlphaFoldDB" id="A0A6I6GWZ8"/>
<evidence type="ECO:0000256" key="1">
    <source>
        <dbReference type="SAM" id="MobiDB-lite"/>
    </source>
</evidence>
<gene>
    <name evidence="3" type="ORF">GPJ81_12915</name>
</gene>
<dbReference type="Gene3D" id="2.130.10.10">
    <property type="entry name" value="YVTN repeat-like/Quinoprotein amine dehydrogenase"/>
    <property type="match status" value="1"/>
</dbReference>
<dbReference type="InterPro" id="IPR011047">
    <property type="entry name" value="Quinoprotein_ADH-like_sf"/>
</dbReference>
<evidence type="ECO:0000313" key="3">
    <source>
        <dbReference type="EMBL" id="QGW77549.1"/>
    </source>
</evidence>
<evidence type="ECO:0000256" key="2">
    <source>
        <dbReference type="SAM" id="SignalP"/>
    </source>
</evidence>
<dbReference type="EMBL" id="CP046621">
    <property type="protein sequence ID" value="QGW77549.1"/>
    <property type="molecule type" value="Genomic_DNA"/>
</dbReference>
<dbReference type="RefSeq" id="WP_157192536.1">
    <property type="nucleotide sequence ID" value="NZ_CP046621.1"/>
</dbReference>
<evidence type="ECO:0000313" key="4">
    <source>
        <dbReference type="Proteomes" id="UP000426235"/>
    </source>
</evidence>
<organism evidence="3 4">
    <name type="scientific">Pseudomonas alkylphenolica</name>
    <dbReference type="NCBI Taxonomy" id="237609"/>
    <lineage>
        <taxon>Bacteria</taxon>
        <taxon>Pseudomonadati</taxon>
        <taxon>Pseudomonadota</taxon>
        <taxon>Gammaproteobacteria</taxon>
        <taxon>Pseudomonadales</taxon>
        <taxon>Pseudomonadaceae</taxon>
        <taxon>Pseudomonas</taxon>
    </lineage>
</organism>
<keyword evidence="4" id="KW-1185">Reference proteome</keyword>
<keyword evidence="2" id="KW-0732">Signal</keyword>
<dbReference type="SUPFAM" id="SSF50998">
    <property type="entry name" value="Quinoprotein alcohol dehydrogenase-like"/>
    <property type="match status" value="1"/>
</dbReference>
<reference evidence="3" key="1">
    <citation type="submission" date="2019-12" db="EMBL/GenBank/DDBJ databases">
        <title>Hybrid Genome Assemblies of two High G+C Isolates from Undergraduate Microbiology Courses.</title>
        <authorList>
            <person name="Ne Ville C.J."/>
            <person name="Enright D."/>
            <person name="Hernandez I."/>
            <person name="Dodsworth J."/>
            <person name="Orwin P.M."/>
        </authorList>
    </citation>
    <scope>NUCLEOTIDE SEQUENCE [LARGE SCALE GENOMIC DNA]</scope>
    <source>
        <strain evidence="3">Neo</strain>
    </source>
</reference>
<feature type="region of interest" description="Disordered" evidence="1">
    <location>
        <begin position="386"/>
        <end position="406"/>
    </location>
</feature>
<dbReference type="InterPro" id="IPR015943">
    <property type="entry name" value="WD40/YVTN_repeat-like_dom_sf"/>
</dbReference>
<name>A0A6I6GWZ8_9PSED</name>
<feature type="chain" id="PRO_5026119942" evidence="2">
    <location>
        <begin position="25"/>
        <end position="573"/>
    </location>
</feature>
<feature type="signal peptide" evidence="2">
    <location>
        <begin position="1"/>
        <end position="24"/>
    </location>
</feature>